<dbReference type="Gene3D" id="3.40.50.1820">
    <property type="entry name" value="alpha/beta hydrolase"/>
    <property type="match status" value="1"/>
</dbReference>
<protein>
    <submittedName>
        <fullName evidence="1">Alpha/beta hydrolase</fullName>
    </submittedName>
</protein>
<comment type="caution">
    <text evidence="1">The sequence shown here is derived from an EMBL/GenBank/DDBJ whole genome shotgun (WGS) entry which is preliminary data.</text>
</comment>
<reference evidence="1 2" key="1">
    <citation type="journal article" date="2023" name="Int. J. Syst. Evol. Microbiol.">
        <title>Ligilactobacillus ubinensis sp. nov., a novel species isolated from the wild ferment of a durian fruit (Durio zibethinus).</title>
        <authorList>
            <person name="Heng Y.C."/>
            <person name="Menon N."/>
            <person name="Chen B."/>
            <person name="Loo B.Z.L."/>
            <person name="Wong G.W.J."/>
            <person name="Lim A.C.H."/>
            <person name="Silvaraju S."/>
            <person name="Kittelmann S."/>
        </authorList>
    </citation>
    <scope>NUCLEOTIDE SEQUENCE [LARGE SCALE GENOMIC DNA]</scope>
    <source>
        <strain evidence="1 2">WILCCON 0076</strain>
    </source>
</reference>
<proteinExistence type="predicted"/>
<dbReference type="SUPFAM" id="SSF53474">
    <property type="entry name" value="alpha/beta-Hydrolases"/>
    <property type="match status" value="1"/>
</dbReference>
<dbReference type="InterPro" id="IPR010315">
    <property type="entry name" value="DUF915_hydro-like"/>
</dbReference>
<sequence length="285" mass="32090">MKKTRKVTFIVLVCLLVFLGGGLIIRQGIRQAQSEKYVQSQTPTLFIHGYGSSYKAEKQMVNAAVNTGVTNNVIRANVNKKGVVTLQGKFISTAINPIVEVNFADNKLIDYQRSGQWLKNVILKLQKTYQIKKFNVVAHSMGNMALEYYMLKNASNKNLPQLQKQVNIAGPFNGVIGWKGTPKKYTLNSRGKPSTMTTSYQDLTKLRKTYPKNQVKVLNIYGNLEDGSNSDGVVSINSARSLEFLIRNRAKTYETLEIFGKKAQHSQLHNNAQVNKALIKFLWKK</sequence>
<name>A0A9X2FJN0_9LACO</name>
<dbReference type="RefSeq" id="WP_253358903.1">
    <property type="nucleotide sequence ID" value="NZ_JAIULA010000002.1"/>
</dbReference>
<keyword evidence="1" id="KW-0378">Hydrolase</keyword>
<dbReference type="InterPro" id="IPR029058">
    <property type="entry name" value="AB_hydrolase_fold"/>
</dbReference>
<keyword evidence="2" id="KW-1185">Reference proteome</keyword>
<evidence type="ECO:0000313" key="1">
    <source>
        <dbReference type="EMBL" id="MCP0886011.1"/>
    </source>
</evidence>
<dbReference type="GO" id="GO:0016787">
    <property type="term" value="F:hydrolase activity"/>
    <property type="evidence" value="ECO:0007669"/>
    <property type="project" value="UniProtKB-KW"/>
</dbReference>
<accession>A0A9X2FJN0</accession>
<dbReference type="Proteomes" id="UP001139006">
    <property type="component" value="Unassembled WGS sequence"/>
</dbReference>
<gene>
    <name evidence="1" type="ORF">LB941_01510</name>
</gene>
<evidence type="ECO:0000313" key="2">
    <source>
        <dbReference type="Proteomes" id="UP001139006"/>
    </source>
</evidence>
<dbReference type="EMBL" id="JAIULA010000002">
    <property type="protein sequence ID" value="MCP0886011.1"/>
    <property type="molecule type" value="Genomic_DNA"/>
</dbReference>
<dbReference type="AlphaFoldDB" id="A0A9X2FJN0"/>
<dbReference type="Pfam" id="PF06028">
    <property type="entry name" value="DUF915"/>
    <property type="match status" value="1"/>
</dbReference>
<organism evidence="1 2">
    <name type="scientific">Ligilactobacillus ubinensis</name>
    <dbReference type="NCBI Taxonomy" id="2876789"/>
    <lineage>
        <taxon>Bacteria</taxon>
        <taxon>Bacillati</taxon>
        <taxon>Bacillota</taxon>
        <taxon>Bacilli</taxon>
        <taxon>Lactobacillales</taxon>
        <taxon>Lactobacillaceae</taxon>
        <taxon>Ligilactobacillus</taxon>
    </lineage>
</organism>